<dbReference type="GO" id="GO:0044528">
    <property type="term" value="P:regulation of mitochondrial mRNA stability"/>
    <property type="evidence" value="ECO:0007669"/>
    <property type="project" value="TreeGrafter"/>
</dbReference>
<dbReference type="InterPro" id="IPR050870">
    <property type="entry name" value="FAST_kinase"/>
</dbReference>
<proteinExistence type="predicted"/>
<evidence type="ECO:0000313" key="1">
    <source>
        <dbReference type="EMBL" id="OQR99853.1"/>
    </source>
</evidence>
<dbReference type="PANTHER" id="PTHR21228:SF40">
    <property type="entry name" value="LD45607P"/>
    <property type="match status" value="1"/>
</dbReference>
<evidence type="ECO:0008006" key="3">
    <source>
        <dbReference type="Google" id="ProtNLM"/>
    </source>
</evidence>
<keyword evidence="2" id="KW-1185">Reference proteome</keyword>
<dbReference type="GO" id="GO:0005759">
    <property type="term" value="C:mitochondrial matrix"/>
    <property type="evidence" value="ECO:0007669"/>
    <property type="project" value="TreeGrafter"/>
</dbReference>
<dbReference type="Proteomes" id="UP000243579">
    <property type="component" value="Unassembled WGS sequence"/>
</dbReference>
<dbReference type="EMBL" id="JNBR01000038">
    <property type="protein sequence ID" value="OQR99853.1"/>
    <property type="molecule type" value="Genomic_DNA"/>
</dbReference>
<dbReference type="AlphaFoldDB" id="A0A1V9ZPG3"/>
<accession>A0A1V9ZPG3</accession>
<dbReference type="OrthoDB" id="2019031at2759"/>
<reference evidence="1 2" key="1">
    <citation type="journal article" date="2014" name="Genome Biol. Evol.">
        <title>The secreted proteins of Achlya hypogyna and Thraustotheca clavata identify the ancestral oomycete secretome and reveal gene acquisitions by horizontal gene transfer.</title>
        <authorList>
            <person name="Misner I."/>
            <person name="Blouin N."/>
            <person name="Leonard G."/>
            <person name="Richards T.A."/>
            <person name="Lane C.E."/>
        </authorList>
    </citation>
    <scope>NUCLEOTIDE SEQUENCE [LARGE SCALE GENOMIC DNA]</scope>
    <source>
        <strain evidence="1 2">ATCC 48635</strain>
    </source>
</reference>
<organism evidence="1 2">
    <name type="scientific">Achlya hypogyna</name>
    <name type="common">Oomycete</name>
    <name type="synonym">Protoachlya hypogyna</name>
    <dbReference type="NCBI Taxonomy" id="1202772"/>
    <lineage>
        <taxon>Eukaryota</taxon>
        <taxon>Sar</taxon>
        <taxon>Stramenopiles</taxon>
        <taxon>Oomycota</taxon>
        <taxon>Saprolegniomycetes</taxon>
        <taxon>Saprolegniales</taxon>
        <taxon>Achlyaceae</taxon>
        <taxon>Achlya</taxon>
    </lineage>
</organism>
<dbReference type="GO" id="GO:0000963">
    <property type="term" value="P:mitochondrial RNA processing"/>
    <property type="evidence" value="ECO:0007669"/>
    <property type="project" value="TreeGrafter"/>
</dbReference>
<feature type="non-terminal residue" evidence="1">
    <location>
        <position position="562"/>
    </location>
</feature>
<protein>
    <recommendedName>
        <fullName evidence="3">FAST kinase leucine-rich domain-containing protein</fullName>
    </recommendedName>
</protein>
<dbReference type="GO" id="GO:0003723">
    <property type="term" value="F:RNA binding"/>
    <property type="evidence" value="ECO:0007669"/>
    <property type="project" value="TreeGrafter"/>
</dbReference>
<sequence length="562" mass="61583">MLMTHRNNGKRLDQLDRELAKADEGHEGLVVEEAVRLVTACVSSQSLVPAVHRSSWNAPLQLSASFATQPLDLNASGPKRKDNSRINGQLINAESSKELLTIFNENREHFNIVNITTLLNQLGKVHRLHATASSYDEALFREALAKCVQNTAKMDLRAMGTVLHALAKMSRRDDAGFLDAVLIRVRSSDVLTGAAPIAVSNVVWGAEKLGCRDRSFYHQIARHVRQLNVAQRAEYSPIALANISMAFAKAGMSDAPGSLYETVERVVKSRDLATFEPQHVANILWSFASVQRFESPLFSLVEAHLESRPLHDFHGHVLGSVAMSFAKQARGRVSKHTIFFARLDAHLTEAVIKSLSSGTIANLLWSFSKAKVHAAPCVERLRAEVARRGLERCRKEEVVSIAWSLASARVPYDASPLYALVEAQALRWRSRGDDPPVELLGVAFSLAKAGAPSTSPFFASLPAQVLDAGLQRFDDQGLSNITWSLHATGSGTPQVYAAIASEVGKRNWDRFRPSAVATFLLAFSLANVPLSPSALSQVPSHVQRLLSRYKVTELINVAWGLA</sequence>
<gene>
    <name evidence="1" type="ORF">ACHHYP_04246</name>
</gene>
<comment type="caution">
    <text evidence="1">The sequence shown here is derived from an EMBL/GenBank/DDBJ whole genome shotgun (WGS) entry which is preliminary data.</text>
</comment>
<dbReference type="PANTHER" id="PTHR21228">
    <property type="entry name" value="FAST LEU-RICH DOMAIN-CONTAINING"/>
    <property type="match status" value="1"/>
</dbReference>
<name>A0A1V9ZPG3_ACHHY</name>
<evidence type="ECO:0000313" key="2">
    <source>
        <dbReference type="Proteomes" id="UP000243579"/>
    </source>
</evidence>
<dbReference type="GO" id="GO:0035770">
    <property type="term" value="C:ribonucleoprotein granule"/>
    <property type="evidence" value="ECO:0007669"/>
    <property type="project" value="TreeGrafter"/>
</dbReference>
<dbReference type="STRING" id="1202772.A0A1V9ZPG3"/>